<feature type="transmembrane region" description="Helical" evidence="1">
    <location>
        <begin position="554"/>
        <end position="574"/>
    </location>
</feature>
<feature type="chain" id="PRO_5044763817" description="Acyltransferase 3 domain-containing protein" evidence="2">
    <location>
        <begin position="18"/>
        <end position="656"/>
    </location>
</feature>
<evidence type="ECO:0000256" key="2">
    <source>
        <dbReference type="SAM" id="SignalP"/>
    </source>
</evidence>
<keyword evidence="2" id="KW-0732">Signal</keyword>
<keyword evidence="1" id="KW-1133">Transmembrane helix</keyword>
<protein>
    <recommendedName>
        <fullName evidence="3">Acyltransferase 3 domain-containing protein</fullName>
    </recommendedName>
</protein>
<feature type="transmembrane region" description="Helical" evidence="1">
    <location>
        <begin position="188"/>
        <end position="208"/>
    </location>
</feature>
<name>A0ABD6E4R8_9BILA</name>
<organism evidence="4 5">
    <name type="scientific">Gnathostoma spinigerum</name>
    <dbReference type="NCBI Taxonomy" id="75299"/>
    <lineage>
        <taxon>Eukaryota</taxon>
        <taxon>Metazoa</taxon>
        <taxon>Ecdysozoa</taxon>
        <taxon>Nematoda</taxon>
        <taxon>Chromadorea</taxon>
        <taxon>Rhabditida</taxon>
        <taxon>Spirurina</taxon>
        <taxon>Gnathostomatomorpha</taxon>
        <taxon>Gnathostomatoidea</taxon>
        <taxon>Gnathostomatidae</taxon>
        <taxon>Gnathostoma</taxon>
    </lineage>
</organism>
<sequence length="656" mass="75468">MSSSVVISACLIALVAAVDNSSIVNKEENKNFPYLLDEIQQMGSISNHCRTSVKKVLQFLEIHLNGSLQKELYLSSLDSDKYIDFVGQHQFHWMAKLRFCQSVPKMTVYSKSQNPTSFCYGPLYGNDSTMVTGICLPSTCEVDKQKIMNLWRNMMNINESVNNADSISCIQSQYEYQWSETFSGLFNLAFPFITLLTVGILATIFDFLRNDYPMSKSSIAMKVFLSFSWYRNVPKSINPPHKESGAIMCLFGLRAIGMLWVVTGHSFALLQTYMNDTKRYETDTTVWYNQWISNATLSVDVFLVIGGTLNAFLWFKTVKKFGRNRTCLSLNFWLIYYLARVLRLWPAYIVSMVDYMYRMGVSGLSPPWDLYNPNIQCRTDWWKNLLFINSIVEDGCMPWTWYISLDFILYAVAPAFLLPLFFNGIVGYCVCLIAIVVSSLFNLFAMLEYKFPPVLIVFMDAPQYYSNDLARQNSLLYMRPECRAGPYIVGIMLGYHLSQLDRNTINSISRRFRFVGWILFSFLGIVIINGTYPILNGWNCLIYDLLYGSVHRTLFGVFLAWIIYACHTVSNSWLSRALSIRPFIWISNLGFSIYLSHILGIESIFILSSLPIVYDGVTTMMIRVFAQFLSSCFFSVCLFYNVELPASNIVRIFLRR</sequence>
<feature type="transmembrane region" description="Helical" evidence="1">
    <location>
        <begin position="594"/>
        <end position="614"/>
    </location>
</feature>
<keyword evidence="5" id="KW-1185">Reference proteome</keyword>
<feature type="transmembrane region" description="Helical" evidence="1">
    <location>
        <begin position="245"/>
        <end position="271"/>
    </location>
</feature>
<keyword evidence="1" id="KW-0812">Transmembrane</keyword>
<dbReference type="Pfam" id="PF01757">
    <property type="entry name" value="Acyl_transf_3"/>
    <property type="match status" value="1"/>
</dbReference>
<dbReference type="InterPro" id="IPR052728">
    <property type="entry name" value="O2_lipid_transport_reg"/>
</dbReference>
<dbReference type="Proteomes" id="UP001608902">
    <property type="component" value="Unassembled WGS sequence"/>
</dbReference>
<evidence type="ECO:0000313" key="4">
    <source>
        <dbReference type="EMBL" id="MFH4974026.1"/>
    </source>
</evidence>
<keyword evidence="1" id="KW-0472">Membrane</keyword>
<dbReference type="PANTHER" id="PTHR11161:SF70">
    <property type="entry name" value="ACYLTRANSFERASE 3 DOMAIN-CONTAINING PROTEIN"/>
    <property type="match status" value="1"/>
</dbReference>
<feature type="transmembrane region" description="Helical" evidence="1">
    <location>
        <begin position="620"/>
        <end position="642"/>
    </location>
</feature>
<feature type="transmembrane region" description="Helical" evidence="1">
    <location>
        <begin position="425"/>
        <end position="447"/>
    </location>
</feature>
<proteinExistence type="predicted"/>
<feature type="transmembrane region" description="Helical" evidence="1">
    <location>
        <begin position="327"/>
        <end position="349"/>
    </location>
</feature>
<feature type="signal peptide" evidence="2">
    <location>
        <begin position="1"/>
        <end position="17"/>
    </location>
</feature>
<evidence type="ECO:0000313" key="5">
    <source>
        <dbReference type="Proteomes" id="UP001608902"/>
    </source>
</evidence>
<dbReference type="EMBL" id="JBGFUD010000222">
    <property type="protein sequence ID" value="MFH4974026.1"/>
    <property type="molecule type" value="Genomic_DNA"/>
</dbReference>
<evidence type="ECO:0000259" key="3">
    <source>
        <dbReference type="Pfam" id="PF01757"/>
    </source>
</evidence>
<dbReference type="AlphaFoldDB" id="A0ABD6E4R8"/>
<comment type="caution">
    <text evidence="4">The sequence shown here is derived from an EMBL/GenBank/DDBJ whole genome shotgun (WGS) entry which is preliminary data.</text>
</comment>
<dbReference type="InterPro" id="IPR002656">
    <property type="entry name" value="Acyl_transf_3_dom"/>
</dbReference>
<feature type="transmembrane region" description="Helical" evidence="1">
    <location>
        <begin position="512"/>
        <end position="534"/>
    </location>
</feature>
<reference evidence="4 5" key="1">
    <citation type="submission" date="2024-08" db="EMBL/GenBank/DDBJ databases">
        <title>Gnathostoma spinigerum genome.</title>
        <authorList>
            <person name="Gonzalez-Bertolin B."/>
            <person name="Monzon S."/>
            <person name="Zaballos A."/>
            <person name="Jimenez P."/>
            <person name="Dekumyoy P."/>
            <person name="Varona S."/>
            <person name="Cuesta I."/>
            <person name="Sumanam S."/>
            <person name="Adisakwattana P."/>
            <person name="Gasser R.B."/>
            <person name="Hernandez-Gonzalez A."/>
            <person name="Young N.D."/>
            <person name="Perteguer M.J."/>
        </authorList>
    </citation>
    <scope>NUCLEOTIDE SEQUENCE [LARGE SCALE GENOMIC DNA]</scope>
    <source>
        <strain evidence="4">AL3</strain>
        <tissue evidence="4">Liver</tissue>
    </source>
</reference>
<gene>
    <name evidence="4" type="ORF">AB6A40_000735</name>
</gene>
<feature type="transmembrane region" description="Helical" evidence="1">
    <location>
        <begin position="291"/>
        <end position="315"/>
    </location>
</feature>
<feature type="domain" description="Acyltransferase 3" evidence="3">
    <location>
        <begin position="252"/>
        <end position="638"/>
    </location>
</feature>
<accession>A0ABD6E4R8</accession>
<dbReference type="PANTHER" id="PTHR11161">
    <property type="entry name" value="O-ACYLTRANSFERASE"/>
    <property type="match status" value="1"/>
</dbReference>
<evidence type="ECO:0000256" key="1">
    <source>
        <dbReference type="SAM" id="Phobius"/>
    </source>
</evidence>